<name>A0A0B6Z4M2_9EUPU</name>
<accession>A0A0B6Z4M2</accession>
<feature type="region of interest" description="Disordered" evidence="1">
    <location>
        <begin position="1"/>
        <end position="59"/>
    </location>
</feature>
<evidence type="ECO:0000313" key="2">
    <source>
        <dbReference type="EMBL" id="CEK63468.1"/>
    </source>
</evidence>
<organism evidence="2">
    <name type="scientific">Arion vulgaris</name>
    <dbReference type="NCBI Taxonomy" id="1028688"/>
    <lineage>
        <taxon>Eukaryota</taxon>
        <taxon>Metazoa</taxon>
        <taxon>Spiralia</taxon>
        <taxon>Lophotrochozoa</taxon>
        <taxon>Mollusca</taxon>
        <taxon>Gastropoda</taxon>
        <taxon>Heterobranchia</taxon>
        <taxon>Euthyneura</taxon>
        <taxon>Panpulmonata</taxon>
        <taxon>Eupulmonata</taxon>
        <taxon>Stylommatophora</taxon>
        <taxon>Helicina</taxon>
        <taxon>Arionoidea</taxon>
        <taxon>Arionidae</taxon>
        <taxon>Arion</taxon>
    </lineage>
</organism>
<proteinExistence type="predicted"/>
<evidence type="ECO:0000256" key="1">
    <source>
        <dbReference type="SAM" id="MobiDB-lite"/>
    </source>
</evidence>
<protein>
    <submittedName>
        <fullName evidence="2">Uncharacterized protein</fullName>
    </submittedName>
</protein>
<dbReference type="EMBL" id="HACG01016603">
    <property type="protein sequence ID" value="CEK63468.1"/>
    <property type="molecule type" value="Transcribed_RNA"/>
</dbReference>
<feature type="compositionally biased region" description="Polar residues" evidence="1">
    <location>
        <begin position="41"/>
        <end position="59"/>
    </location>
</feature>
<sequence length="81" mass="8949">GKPSDVTDIEADELSPLKRKNSSSQTADEGDGKSDIRRRPTSGSCFSSNSSQYREGNLSSQRRVIPALHPNYFVTPYEEIS</sequence>
<dbReference type="AlphaFoldDB" id="A0A0B6Z4M2"/>
<feature type="non-terminal residue" evidence="2">
    <location>
        <position position="1"/>
    </location>
</feature>
<gene>
    <name evidence="2" type="primary">ORF48405</name>
</gene>
<reference evidence="2" key="1">
    <citation type="submission" date="2014-12" db="EMBL/GenBank/DDBJ databases">
        <title>Insight into the proteome of Arion vulgaris.</title>
        <authorList>
            <person name="Aradska J."/>
            <person name="Bulat T."/>
            <person name="Smidak R."/>
            <person name="Sarate P."/>
            <person name="Gangsoo J."/>
            <person name="Sialana F."/>
            <person name="Bilban M."/>
            <person name="Lubec G."/>
        </authorList>
    </citation>
    <scope>NUCLEOTIDE SEQUENCE</scope>
    <source>
        <tissue evidence="2">Skin</tissue>
    </source>
</reference>